<protein>
    <submittedName>
        <fullName evidence="2">Uncharacterized protein</fullName>
    </submittedName>
</protein>
<keyword evidence="3" id="KW-1185">Reference proteome</keyword>
<feature type="region of interest" description="Disordered" evidence="1">
    <location>
        <begin position="124"/>
        <end position="155"/>
    </location>
</feature>
<feature type="compositionally biased region" description="Basic and acidic residues" evidence="1">
    <location>
        <begin position="131"/>
        <end position="146"/>
    </location>
</feature>
<organism evidence="2 3">
    <name type="scientific">Synaphobranchus kaupii</name>
    <name type="common">Kaup's arrowtooth eel</name>
    <dbReference type="NCBI Taxonomy" id="118154"/>
    <lineage>
        <taxon>Eukaryota</taxon>
        <taxon>Metazoa</taxon>
        <taxon>Chordata</taxon>
        <taxon>Craniata</taxon>
        <taxon>Vertebrata</taxon>
        <taxon>Euteleostomi</taxon>
        <taxon>Actinopterygii</taxon>
        <taxon>Neopterygii</taxon>
        <taxon>Teleostei</taxon>
        <taxon>Anguilliformes</taxon>
        <taxon>Synaphobranchidae</taxon>
        <taxon>Synaphobranchus</taxon>
    </lineage>
</organism>
<dbReference type="AlphaFoldDB" id="A0A9Q1FV95"/>
<reference evidence="2" key="1">
    <citation type="journal article" date="2023" name="Science">
        <title>Genome structures resolve the early diversification of teleost fishes.</title>
        <authorList>
            <person name="Parey E."/>
            <person name="Louis A."/>
            <person name="Montfort J."/>
            <person name="Bouchez O."/>
            <person name="Roques C."/>
            <person name="Iampietro C."/>
            <person name="Lluch J."/>
            <person name="Castinel A."/>
            <person name="Donnadieu C."/>
            <person name="Desvignes T."/>
            <person name="Floi Bucao C."/>
            <person name="Jouanno E."/>
            <person name="Wen M."/>
            <person name="Mejri S."/>
            <person name="Dirks R."/>
            <person name="Jansen H."/>
            <person name="Henkel C."/>
            <person name="Chen W.J."/>
            <person name="Zahm M."/>
            <person name="Cabau C."/>
            <person name="Klopp C."/>
            <person name="Thompson A.W."/>
            <person name="Robinson-Rechavi M."/>
            <person name="Braasch I."/>
            <person name="Lecointre G."/>
            <person name="Bobe J."/>
            <person name="Postlethwait J.H."/>
            <person name="Berthelot C."/>
            <person name="Roest Crollius H."/>
            <person name="Guiguen Y."/>
        </authorList>
    </citation>
    <scope>NUCLEOTIDE SEQUENCE</scope>
    <source>
        <strain evidence="2">WJC10195</strain>
    </source>
</reference>
<dbReference type="EMBL" id="JAINUF010000003">
    <property type="protein sequence ID" value="KAJ8367858.1"/>
    <property type="molecule type" value="Genomic_DNA"/>
</dbReference>
<comment type="caution">
    <text evidence="2">The sequence shown here is derived from an EMBL/GenBank/DDBJ whole genome shotgun (WGS) entry which is preliminary data.</text>
</comment>
<name>A0A9Q1FV95_SYNKA</name>
<gene>
    <name evidence="2" type="ORF">SKAU_G00078860</name>
</gene>
<evidence type="ECO:0000313" key="2">
    <source>
        <dbReference type="EMBL" id="KAJ8367858.1"/>
    </source>
</evidence>
<proteinExistence type="predicted"/>
<dbReference type="Proteomes" id="UP001152622">
    <property type="component" value="Chromosome 3"/>
</dbReference>
<sequence>MPPDGTTSNPVQPVSIWPAVDHHPINAPSLDDRCSVRPRKKKTFFFEVFECASSQAAVERLYDPDHIRVPALASAPLACLPPGKQTGRGNNKSFVPVEEDTPGKHTQETGTRLNESLLSDVLLHIKSNNSKGDEPAPRTHGDEKRLPACHQQYSA</sequence>
<accession>A0A9Q1FV95</accession>
<evidence type="ECO:0000313" key="3">
    <source>
        <dbReference type="Proteomes" id="UP001152622"/>
    </source>
</evidence>
<evidence type="ECO:0000256" key="1">
    <source>
        <dbReference type="SAM" id="MobiDB-lite"/>
    </source>
</evidence>
<feature type="region of interest" description="Disordered" evidence="1">
    <location>
        <begin position="78"/>
        <end position="111"/>
    </location>
</feature>